<sequence>MPTKQASRAFRGPRQLHRLGLEIVTQAQFEAAFPLYCNWYMANRKSSLPSGWVTGNLPQLDADLLAYDGSVYTRNFLNHFPTYRRKADWYKRKFIDYRHVLGDNTIRKQKNGADIGDRGTAAPERNRESWREYQETEEGGIKLTIKDADHYQRAKEEREEEKHYVMQDFLLNSGNDLLTEYSTTRDLVNFVLRQCTFEEFPTCEYPRAAKALPFGAKTIHEAVQTGIQNHPHFHFNFCTTTRPIDDGEWHGYLTQNHRNCIFHYSQSPPGTNIQKSDLLDLQFIPILQYVGNANNGMDRILLEVESGCQSTYHQKLPVGTVGWRYNKAGISISKRGQEEEHVCTLFFVFSVCELLEKVEEGVLKISRTKAGPIANPLFNFDVWDINAWEPALIP</sequence>
<reference evidence="1" key="1">
    <citation type="submission" date="2021-01" db="EMBL/GenBank/DDBJ databases">
        <authorList>
            <person name="Corre E."/>
            <person name="Pelletier E."/>
            <person name="Niang G."/>
            <person name="Scheremetjew M."/>
            <person name="Finn R."/>
            <person name="Kale V."/>
            <person name="Holt S."/>
            <person name="Cochrane G."/>
            <person name="Meng A."/>
            <person name="Brown T."/>
            <person name="Cohen L."/>
        </authorList>
    </citation>
    <scope>NUCLEOTIDE SEQUENCE</scope>
    <source>
        <strain evidence="1">CCMP125</strain>
    </source>
</reference>
<proteinExistence type="predicted"/>
<gene>
    <name evidence="1" type="ORF">APAL1065_LOCUS6670</name>
</gene>
<protein>
    <submittedName>
        <fullName evidence="1">Uncharacterized protein</fullName>
    </submittedName>
</protein>
<dbReference type="EMBL" id="HBHT01009986">
    <property type="protein sequence ID" value="CAD9954018.1"/>
    <property type="molecule type" value="Transcribed_RNA"/>
</dbReference>
<evidence type="ECO:0000313" key="1">
    <source>
        <dbReference type="EMBL" id="CAD9954018.1"/>
    </source>
</evidence>
<organism evidence="1">
    <name type="scientific">Entomoneis paludosa</name>
    <dbReference type="NCBI Taxonomy" id="265537"/>
    <lineage>
        <taxon>Eukaryota</taxon>
        <taxon>Sar</taxon>
        <taxon>Stramenopiles</taxon>
        <taxon>Ochrophyta</taxon>
        <taxon>Bacillariophyta</taxon>
        <taxon>Bacillariophyceae</taxon>
        <taxon>Bacillariophycidae</taxon>
        <taxon>Entomoneidaceae</taxon>
        <taxon>Entomoneis</taxon>
    </lineage>
</organism>
<name>A0A7S2VE60_9STRA</name>
<dbReference type="AlphaFoldDB" id="A0A7S2VE60"/>
<accession>A0A7S2VE60</accession>